<keyword evidence="2" id="KW-1185">Reference proteome</keyword>
<dbReference type="AlphaFoldDB" id="A0A4V2SUM1"/>
<dbReference type="EMBL" id="SLXQ01000002">
    <property type="protein sequence ID" value="TCP55186.1"/>
    <property type="molecule type" value="Genomic_DNA"/>
</dbReference>
<organism evidence="1 2">
    <name type="scientific">Tamaricihabitans halophyticus</name>
    <dbReference type="NCBI Taxonomy" id="1262583"/>
    <lineage>
        <taxon>Bacteria</taxon>
        <taxon>Bacillati</taxon>
        <taxon>Actinomycetota</taxon>
        <taxon>Actinomycetes</taxon>
        <taxon>Pseudonocardiales</taxon>
        <taxon>Pseudonocardiaceae</taxon>
        <taxon>Tamaricihabitans</taxon>
    </lineage>
</organism>
<evidence type="ECO:0000313" key="1">
    <source>
        <dbReference type="EMBL" id="TCP55186.1"/>
    </source>
</evidence>
<evidence type="ECO:0000313" key="2">
    <source>
        <dbReference type="Proteomes" id="UP000294911"/>
    </source>
</evidence>
<protein>
    <submittedName>
        <fullName evidence="1">Uncharacterized protein</fullName>
    </submittedName>
</protein>
<dbReference type="OrthoDB" id="7189707at2"/>
<accession>A0A4V2SUM1</accession>
<gene>
    <name evidence="1" type="ORF">EV191_102398</name>
</gene>
<dbReference type="Proteomes" id="UP000294911">
    <property type="component" value="Unassembled WGS sequence"/>
</dbReference>
<sequence length="169" mass="19042">MTETSDGQSDRFTDPLVRLWRYADRILVRCPKCAGCASVLPEPTTTARPGPSNPHRRLSCLGCGHTAGWTAPRHDNYWIVPELNGPDDPYFGLPLWLRAECCGGNVLWAYNAEHLALLESYLAARLRERGAYRGSMSLVERLPAWLKSAKHRTEALRTIRRLRTTLPAD</sequence>
<proteinExistence type="predicted"/>
<comment type="caution">
    <text evidence="1">The sequence shown here is derived from an EMBL/GenBank/DDBJ whole genome shotgun (WGS) entry which is preliminary data.</text>
</comment>
<reference evidence="1 2" key="1">
    <citation type="submission" date="2019-03" db="EMBL/GenBank/DDBJ databases">
        <title>Genomic Encyclopedia of Type Strains, Phase IV (KMG-IV): sequencing the most valuable type-strain genomes for metagenomic binning, comparative biology and taxonomic classification.</title>
        <authorList>
            <person name="Goeker M."/>
        </authorList>
    </citation>
    <scope>NUCLEOTIDE SEQUENCE [LARGE SCALE GENOMIC DNA]</scope>
    <source>
        <strain evidence="1 2">DSM 45765</strain>
    </source>
</reference>
<name>A0A4V2SUM1_9PSEU</name>
<dbReference type="RefSeq" id="WP_132876540.1">
    <property type="nucleotide sequence ID" value="NZ_SLXQ01000002.1"/>
</dbReference>